<feature type="signal peptide" evidence="2">
    <location>
        <begin position="1"/>
        <end position="17"/>
    </location>
</feature>
<keyword evidence="2" id="KW-0732">Signal</keyword>
<sequence length="456" mass="51098">MQAKLFMIPWLFVFARAQRVTNAVVSPPAQTLTNDLLVNAHHRHFYEMIRRQQQINDALLLNNALLHPHIPQLPIPANDPILTHPPLFNPFVPQTQSEGSTSKLGTYGRADSDETTQKKLAPSAKTEEKPYHNENPDEKEGTVEAPYREADFVKKSLAGVKTVSIQRKGEVATSTLSPEDLEVVQLFKKLNLSKEETKSIVEKVEQVVREKVIQKFKQENATSTTTTTVQPSTTPVTITTTTITTTTKPSTTVEDLIEELEEMSTTSHKPPKLHVRTEENLILQRHNLKHHPIKIQSKKLPEIVIPIQSSEEISQGSIKTSLTHLPIIVANEEEDVTMPKRILIASQNPKKENDRDLLVDFATGAPLELTEPEVPKINSAATTVITSTLPPVTGTFLPVLPPRQTHHEVTNFERLATDYRRRLENTGDIHKILQKISENAYISLVERGGPRKVIGN</sequence>
<feature type="region of interest" description="Disordered" evidence="1">
    <location>
        <begin position="86"/>
        <end position="143"/>
    </location>
</feature>
<feature type="compositionally biased region" description="Polar residues" evidence="1">
    <location>
        <begin position="92"/>
        <end position="104"/>
    </location>
</feature>
<keyword evidence="4" id="KW-1185">Reference proteome</keyword>
<proteinExistence type="predicted"/>
<name>A0A8R1E3Q2_CAEJA</name>
<evidence type="ECO:0000256" key="2">
    <source>
        <dbReference type="SAM" id="SignalP"/>
    </source>
</evidence>
<dbReference type="Proteomes" id="UP000005237">
    <property type="component" value="Unassembled WGS sequence"/>
</dbReference>
<evidence type="ECO:0000256" key="1">
    <source>
        <dbReference type="SAM" id="MobiDB-lite"/>
    </source>
</evidence>
<evidence type="ECO:0000313" key="3">
    <source>
        <dbReference type="EnsemblMetazoa" id="CJA19202a.1"/>
    </source>
</evidence>
<reference evidence="4" key="1">
    <citation type="submission" date="2010-08" db="EMBL/GenBank/DDBJ databases">
        <authorList>
            <consortium name="Caenorhabditis japonica Sequencing Consortium"/>
            <person name="Wilson R.K."/>
        </authorList>
    </citation>
    <scope>NUCLEOTIDE SEQUENCE [LARGE SCALE GENOMIC DNA]</scope>
    <source>
        <strain evidence="4">DF5081</strain>
    </source>
</reference>
<protein>
    <submittedName>
        <fullName evidence="3">Uncharacterized protein</fullName>
    </submittedName>
</protein>
<dbReference type="EnsemblMetazoa" id="CJA19202a.1">
    <property type="protein sequence ID" value="CJA19202a.1"/>
    <property type="gene ID" value="WBGene00138405"/>
</dbReference>
<accession>A0A8R1E3Q2</accession>
<evidence type="ECO:0000313" key="4">
    <source>
        <dbReference type="Proteomes" id="UP000005237"/>
    </source>
</evidence>
<reference evidence="3" key="2">
    <citation type="submission" date="2022-06" db="UniProtKB">
        <authorList>
            <consortium name="EnsemblMetazoa"/>
        </authorList>
    </citation>
    <scope>IDENTIFICATION</scope>
    <source>
        <strain evidence="3">DF5081</strain>
    </source>
</reference>
<dbReference type="AlphaFoldDB" id="A0A8R1E3Q2"/>
<feature type="compositionally biased region" description="Basic and acidic residues" evidence="1">
    <location>
        <begin position="125"/>
        <end position="143"/>
    </location>
</feature>
<organism evidence="3 4">
    <name type="scientific">Caenorhabditis japonica</name>
    <dbReference type="NCBI Taxonomy" id="281687"/>
    <lineage>
        <taxon>Eukaryota</taxon>
        <taxon>Metazoa</taxon>
        <taxon>Ecdysozoa</taxon>
        <taxon>Nematoda</taxon>
        <taxon>Chromadorea</taxon>
        <taxon>Rhabditida</taxon>
        <taxon>Rhabditina</taxon>
        <taxon>Rhabditomorpha</taxon>
        <taxon>Rhabditoidea</taxon>
        <taxon>Rhabditidae</taxon>
        <taxon>Peloderinae</taxon>
        <taxon>Caenorhabditis</taxon>
    </lineage>
</organism>
<feature type="chain" id="PRO_5035819613" evidence="2">
    <location>
        <begin position="18"/>
        <end position="456"/>
    </location>
</feature>